<gene>
    <name evidence="4" type="ORF">MYP_240</name>
</gene>
<protein>
    <submittedName>
        <fullName evidence="4">Uncharacterized protein</fullName>
    </submittedName>
</protein>
<dbReference type="RefSeq" id="WP_045457318.1">
    <property type="nucleotide sequence ID" value="NZ_BBLT01000001.1"/>
</dbReference>
<evidence type="ECO:0000256" key="1">
    <source>
        <dbReference type="SAM" id="MobiDB-lite"/>
    </source>
</evidence>
<dbReference type="Gene3D" id="2.30.30.730">
    <property type="match status" value="1"/>
</dbReference>
<dbReference type="STRING" id="153721.MYP_240"/>
<dbReference type="Proteomes" id="UP000030185">
    <property type="component" value="Unassembled WGS sequence"/>
</dbReference>
<evidence type="ECO:0000313" key="5">
    <source>
        <dbReference type="Proteomes" id="UP000030185"/>
    </source>
</evidence>
<dbReference type="EMBL" id="BBLT01000001">
    <property type="protein sequence ID" value="GAL83014.1"/>
    <property type="molecule type" value="Genomic_DNA"/>
</dbReference>
<evidence type="ECO:0000259" key="3">
    <source>
        <dbReference type="Pfam" id="PF21186"/>
    </source>
</evidence>
<comment type="caution">
    <text evidence="4">The sequence shown here is derived from an EMBL/GenBank/DDBJ whole genome shotgun (WGS) entry which is preliminary data.</text>
</comment>
<name>A0A098L9G2_9BACT</name>
<dbReference type="AlphaFoldDB" id="A0A098L9G2"/>
<feature type="region of interest" description="Disordered" evidence="1">
    <location>
        <begin position="135"/>
        <end position="185"/>
    </location>
</feature>
<dbReference type="InterPro" id="IPR049280">
    <property type="entry name" value="DUF6852"/>
</dbReference>
<dbReference type="InterPro" id="IPR049281">
    <property type="entry name" value="BVU_3817-like_C_sf"/>
</dbReference>
<dbReference type="Pfam" id="PF21186">
    <property type="entry name" value="DUF6852"/>
    <property type="match status" value="1"/>
</dbReference>
<accession>A0A098L9G2</accession>
<reference evidence="4 5" key="1">
    <citation type="submission" date="2014-09" db="EMBL/GenBank/DDBJ databases">
        <title>Sporocytophaga myxococcoides PG-01 genome sequencing.</title>
        <authorList>
            <person name="Liu L."/>
            <person name="Gao P.J."/>
            <person name="Chen G.J."/>
            <person name="Wang L.S."/>
        </authorList>
    </citation>
    <scope>NUCLEOTIDE SEQUENCE [LARGE SCALE GENOMIC DNA]</scope>
    <source>
        <strain evidence="4 5">PG-01</strain>
    </source>
</reference>
<dbReference type="InterPro" id="IPR049282">
    <property type="entry name" value="BVU_3817_N_sf"/>
</dbReference>
<evidence type="ECO:0000259" key="2">
    <source>
        <dbReference type="Pfam" id="PF18347"/>
    </source>
</evidence>
<dbReference type="InterPro" id="IPR041218">
    <property type="entry name" value="DUF5606"/>
</dbReference>
<feature type="domain" description="DUF5606" evidence="2">
    <location>
        <begin position="3"/>
        <end position="49"/>
    </location>
</feature>
<feature type="domain" description="DUF6852" evidence="3">
    <location>
        <begin position="52"/>
        <end position="120"/>
    </location>
</feature>
<proteinExistence type="predicted"/>
<sequence length="185" mass="20453">MDLKDIAAVSGKSGLYKVLKPTRNGVILESIDEQKTKFIANANTRVSLLKEISIYTDGKEASVPLEDVFSRIFEKYGKTIDVSGKSSPAELQKFVESVVPDYDKEKVYQSDMKKLVVWYTTISTYFPERFTAASSSESASAETSEVKEEAEPVKAAKPKAKAAKEKVTDKEEKEAKPKAKTAKKA</sequence>
<dbReference type="eggNOG" id="ENOG502ZPSM">
    <property type="taxonomic scope" value="Bacteria"/>
</dbReference>
<keyword evidence="5" id="KW-1185">Reference proteome</keyword>
<evidence type="ECO:0000313" key="4">
    <source>
        <dbReference type="EMBL" id="GAL83014.1"/>
    </source>
</evidence>
<organism evidence="4 5">
    <name type="scientific">Sporocytophaga myxococcoides</name>
    <dbReference type="NCBI Taxonomy" id="153721"/>
    <lineage>
        <taxon>Bacteria</taxon>
        <taxon>Pseudomonadati</taxon>
        <taxon>Bacteroidota</taxon>
        <taxon>Cytophagia</taxon>
        <taxon>Cytophagales</taxon>
        <taxon>Cytophagaceae</taxon>
        <taxon>Sporocytophaga</taxon>
    </lineage>
</organism>
<dbReference type="Gene3D" id="1.10.10.1650">
    <property type="match status" value="1"/>
</dbReference>
<dbReference type="Pfam" id="PF18347">
    <property type="entry name" value="DUF5606"/>
    <property type="match status" value="1"/>
</dbReference>
<dbReference type="OrthoDB" id="675198at2"/>
<feature type="compositionally biased region" description="Basic and acidic residues" evidence="1">
    <location>
        <begin position="144"/>
        <end position="154"/>
    </location>
</feature>
<feature type="compositionally biased region" description="Basic and acidic residues" evidence="1">
    <location>
        <begin position="162"/>
        <end position="177"/>
    </location>
</feature>